<dbReference type="RefSeq" id="WP_007067219.1">
    <property type="nucleotide sequence ID" value="NZ_DS022272.1"/>
</dbReference>
<feature type="domain" description="Ribbon-helix-helix" evidence="1">
    <location>
        <begin position="16"/>
        <end position="83"/>
    </location>
</feature>
<dbReference type="Pfam" id="PF13467">
    <property type="entry name" value="RHH_4"/>
    <property type="match status" value="1"/>
</dbReference>
<evidence type="ECO:0000313" key="3">
    <source>
        <dbReference type="Proteomes" id="UP000004310"/>
    </source>
</evidence>
<organism evidence="2 3">
    <name type="scientific">Fulvimarina pelagi HTCC2506</name>
    <dbReference type="NCBI Taxonomy" id="314231"/>
    <lineage>
        <taxon>Bacteria</taxon>
        <taxon>Pseudomonadati</taxon>
        <taxon>Pseudomonadota</taxon>
        <taxon>Alphaproteobacteria</taxon>
        <taxon>Hyphomicrobiales</taxon>
        <taxon>Aurantimonadaceae</taxon>
        <taxon>Fulvimarina</taxon>
    </lineage>
</organism>
<keyword evidence="3" id="KW-1185">Reference proteome</keyword>
<dbReference type="EMBL" id="AATP01000001">
    <property type="protein sequence ID" value="EAU43245.1"/>
    <property type="molecule type" value="Genomic_DNA"/>
</dbReference>
<sequence length="116" mass="13017">MCQMFAGIAPEEIEGETRSVRLSGHSTSIRLEAAFWRTLEHLAESQDMSLAKFLTKLHDEVLDLRGEVRNFASHLRCACLVHLEHQGAQAAKAWNCETGKRTIRSMSESQHLPLAS</sequence>
<reference evidence="2 3" key="1">
    <citation type="journal article" date="2010" name="J. Bacteriol.">
        <title>Genome sequence of Fulvimarina pelagi HTCC2506T, a Mn(II)-oxidizing alphaproteobacterium possessing an aerobic anoxygenic photosynthetic gene cluster and Xanthorhodopsin.</title>
        <authorList>
            <person name="Kang I."/>
            <person name="Oh H.M."/>
            <person name="Lim S.I."/>
            <person name="Ferriera S."/>
            <person name="Giovannoni S.J."/>
            <person name="Cho J.C."/>
        </authorList>
    </citation>
    <scope>NUCLEOTIDE SEQUENCE [LARGE SCALE GENOMIC DNA]</scope>
    <source>
        <strain evidence="2 3">HTCC2506</strain>
    </source>
</reference>
<dbReference type="eggNOG" id="COG4321">
    <property type="taxonomic scope" value="Bacteria"/>
</dbReference>
<name>Q0G519_9HYPH</name>
<evidence type="ECO:0000259" key="1">
    <source>
        <dbReference type="Pfam" id="PF13467"/>
    </source>
</evidence>
<proteinExistence type="predicted"/>
<comment type="caution">
    <text evidence="2">The sequence shown here is derived from an EMBL/GenBank/DDBJ whole genome shotgun (WGS) entry which is preliminary data.</text>
</comment>
<dbReference type="InterPro" id="IPR027373">
    <property type="entry name" value="RHH_dom"/>
</dbReference>
<gene>
    <name evidence="2" type="ORF">FP2506_10386</name>
</gene>
<dbReference type="STRING" id="217511.GCA_001463845_00831"/>
<evidence type="ECO:0000313" key="2">
    <source>
        <dbReference type="EMBL" id="EAU43245.1"/>
    </source>
</evidence>
<protein>
    <recommendedName>
        <fullName evidence="1">Ribbon-helix-helix domain-containing protein</fullName>
    </recommendedName>
</protein>
<dbReference type="AlphaFoldDB" id="Q0G519"/>
<dbReference type="Proteomes" id="UP000004310">
    <property type="component" value="Unassembled WGS sequence"/>
</dbReference>
<dbReference type="HOGENOM" id="CLU_155738_2_1_5"/>
<accession>Q0G519</accession>
<dbReference type="Gene3D" id="1.10.3990.20">
    <property type="entry name" value="protein bp1543"/>
    <property type="match status" value="1"/>
</dbReference>
<dbReference type="InterPro" id="IPR038268">
    <property type="entry name" value="RHH_sf"/>
</dbReference>